<sequence>MMTFPHLPIYTLKVLISIAVGLCLRLCHQLQCTVMRLIKKCLPTALP</sequence>
<dbReference type="AlphaFoldDB" id="A0A1B6NX27"/>
<protein>
    <submittedName>
        <fullName evidence="1">Uncharacterized protein</fullName>
    </submittedName>
</protein>
<comment type="caution">
    <text evidence="1">The sequence shown here is derived from an EMBL/GenBank/DDBJ whole genome shotgun (WGS) entry which is preliminary data.</text>
</comment>
<proteinExistence type="predicted"/>
<organism evidence="1">
    <name type="scientific">marine sediment metagenome</name>
    <dbReference type="NCBI Taxonomy" id="412755"/>
    <lineage>
        <taxon>unclassified sequences</taxon>
        <taxon>metagenomes</taxon>
        <taxon>ecological metagenomes</taxon>
    </lineage>
</organism>
<gene>
    <name evidence="1" type="ORF">MGSAQ_000551</name>
</gene>
<accession>A0A1B6NX27</accession>
<name>A0A1B6NX27_9ZZZZ</name>
<evidence type="ECO:0000313" key="1">
    <source>
        <dbReference type="EMBL" id="KTF07953.1"/>
    </source>
</evidence>
<dbReference type="EMBL" id="AYSL01000240">
    <property type="protein sequence ID" value="KTF07953.1"/>
    <property type="molecule type" value="Genomic_DNA"/>
</dbReference>
<reference evidence="1" key="1">
    <citation type="submission" date="2013-11" db="EMBL/GenBank/DDBJ databases">
        <title>Microbial diversity, functional groups and degradation webs in Northern and Southern Mediterranean and Red Sea marine crude oil polluted sites.</title>
        <authorList>
            <person name="Daffonchio D."/>
            <person name="Mapelli F."/>
            <person name="Ferrer M."/>
            <person name="Richter M."/>
            <person name="Cherif A."/>
            <person name="Malkawi H.I."/>
            <person name="Yakimov M.M."/>
            <person name="Abdel-Fattah Y.R."/>
            <person name="Blaghen M."/>
            <person name="Golyshin P.N."/>
            <person name="Kalogerakis N."/>
            <person name="Boon N."/>
            <person name="Magagnini M."/>
            <person name="Fava F."/>
        </authorList>
    </citation>
    <scope>NUCLEOTIDE SEQUENCE</scope>
</reference>